<proteinExistence type="predicted"/>
<organism evidence="1 2">
    <name type="scientific">Eretmocerus hayati</name>
    <dbReference type="NCBI Taxonomy" id="131215"/>
    <lineage>
        <taxon>Eukaryota</taxon>
        <taxon>Metazoa</taxon>
        <taxon>Ecdysozoa</taxon>
        <taxon>Arthropoda</taxon>
        <taxon>Hexapoda</taxon>
        <taxon>Insecta</taxon>
        <taxon>Pterygota</taxon>
        <taxon>Neoptera</taxon>
        <taxon>Endopterygota</taxon>
        <taxon>Hymenoptera</taxon>
        <taxon>Apocrita</taxon>
        <taxon>Proctotrupomorpha</taxon>
        <taxon>Chalcidoidea</taxon>
        <taxon>Aphelinidae</taxon>
        <taxon>Aphelininae</taxon>
        <taxon>Eretmocerus</taxon>
    </lineage>
</organism>
<accession>A0ACC2PZZ8</accession>
<gene>
    <name evidence="1" type="ORF">QAD02_024111</name>
</gene>
<evidence type="ECO:0000313" key="1">
    <source>
        <dbReference type="EMBL" id="KAJ8688316.1"/>
    </source>
</evidence>
<dbReference type="Proteomes" id="UP001239111">
    <property type="component" value="Chromosome 1"/>
</dbReference>
<name>A0ACC2PZZ8_9HYME</name>
<dbReference type="EMBL" id="CM056741">
    <property type="protein sequence ID" value="KAJ8688316.1"/>
    <property type="molecule type" value="Genomic_DNA"/>
</dbReference>
<keyword evidence="2" id="KW-1185">Reference proteome</keyword>
<protein>
    <submittedName>
        <fullName evidence="1">Uncharacterized protein</fullName>
    </submittedName>
</protein>
<comment type="caution">
    <text evidence="1">The sequence shown here is derived from an EMBL/GenBank/DDBJ whole genome shotgun (WGS) entry which is preliminary data.</text>
</comment>
<sequence length="438" mass="48665">MSSTTGQNAQQSQAKGKKAGYWQARKSQAKTQSGSATTSAPEPAQSQSQDVAPDSTNQKYGEDDFTGLTPYRGRDTFAVTFEGYIPLAERAWSVLSTSDKQFGKNVSQSMFVWYATQLLYARVLAIQESRGELTANERNFINEMKGLVYMLPQPLVTYLKSIGDVVDAEGGKFYIEFPCHIGANGSFGRVDAANHWMYEACPAPLVVSMRIREDLAFTTEANRNRDWDLPAALRPAGQGAGTPTKNMLRWGRSVALSTEQRQMVENAGITPDDFAADRARYQSNRKLLNLIADNVKNAERRMKMETALPVSTLDTFGVLAYIEKDTHSTEPFSRTLSYCDTGNIQVVSPAQIDKRFVQGASLISLRVNKQLINNRAQYSCYDFGDYANVPADWQASANTIYVFGSQATWNRKRFTSAYGSRDAVRTHWIQKALVSGKG</sequence>
<evidence type="ECO:0000313" key="2">
    <source>
        <dbReference type="Proteomes" id="UP001239111"/>
    </source>
</evidence>
<reference evidence="1" key="1">
    <citation type="submission" date="2023-04" db="EMBL/GenBank/DDBJ databases">
        <title>A chromosome-level genome assembly of the parasitoid wasp Eretmocerus hayati.</title>
        <authorList>
            <person name="Zhong Y."/>
            <person name="Liu S."/>
            <person name="Liu Y."/>
        </authorList>
    </citation>
    <scope>NUCLEOTIDE SEQUENCE</scope>
    <source>
        <strain evidence="1">ZJU_SS_LIU_2023</strain>
    </source>
</reference>